<dbReference type="FunFam" id="3.40.640.10:FF:000041">
    <property type="entry name" value="Adenosylmethionine-8-amino-7-oxononanoate aminotransferase"/>
    <property type="match status" value="1"/>
</dbReference>
<feature type="binding site" evidence="9">
    <location>
        <begin position="109"/>
        <end position="110"/>
    </location>
    <ligand>
        <name>pyridoxal 5'-phosphate</name>
        <dbReference type="ChEBI" id="CHEBI:597326"/>
    </ligand>
</feature>
<keyword evidence="4 9" id="KW-0808">Transferase</keyword>
<dbReference type="Gene3D" id="3.40.640.10">
    <property type="entry name" value="Type I PLP-dependent aspartate aminotransferase-like (Major domain)"/>
    <property type="match status" value="1"/>
</dbReference>
<sequence>MNLSFDQQHIWHPYTSAINPLPCYPVERAEGVYLHLQTGERLIDGMSSWWAAIHGYNHPLLNRAAHQQIDKMAHVMFGGLTHQPAISLCESLLEMAPEGLQRVFLADSGSVAVEVAMKMALQYWACQGNGQKHRFLTPRNGYHGDTFGAMSVCDPINGMHSLFSQGLPRQIFMPAPQTQFGQIWNEDDMQPMQELLERHHHEVAALILEPIVQGAGGMRIYHPHYLRRARQLCDEYDVLLICDEIATGFGRTGKLFACEHADISPDILCVGKALTGGYLTLAATLCSEDVAMGVCQGEPGVFMHGPTYMGNPLACAVANASLELLNTGQWQTQVANIETQLKQQLLPLNRLQAVADTRVLGAIGVVETHQAVDVAAIQKHFVRAGVWIRPFGKLVYIMPPYIIQPTELSRLCAAIGEALAD</sequence>
<evidence type="ECO:0000256" key="2">
    <source>
        <dbReference type="ARBA" id="ARBA00005063"/>
    </source>
</evidence>
<keyword evidence="7 9" id="KW-0663">Pyridoxal phosphate</keyword>
<dbReference type="PANTHER" id="PTHR42684:SF17">
    <property type="entry name" value="ADENOSYLMETHIONINE-8-AMINO-7-OXONONANOATE AMINOTRANSFERASE"/>
    <property type="match status" value="1"/>
</dbReference>
<dbReference type="GO" id="GO:0030170">
    <property type="term" value="F:pyridoxal phosphate binding"/>
    <property type="evidence" value="ECO:0007669"/>
    <property type="project" value="UniProtKB-UniRule"/>
</dbReference>
<feature type="binding site" evidence="9">
    <location>
        <position position="142"/>
    </location>
    <ligand>
        <name>substrate</name>
    </ligand>
</feature>
<dbReference type="InterPro" id="IPR005814">
    <property type="entry name" value="Aminotrans_3"/>
</dbReference>
<dbReference type="InterPro" id="IPR015424">
    <property type="entry name" value="PyrdxlP-dep_Trfase"/>
</dbReference>
<comment type="caution">
    <text evidence="10">The sequence shown here is derived from an EMBL/GenBank/DDBJ whole genome shotgun (WGS) entry which is preliminary data.</text>
</comment>
<evidence type="ECO:0000256" key="7">
    <source>
        <dbReference type="ARBA" id="ARBA00022898"/>
    </source>
</evidence>
<evidence type="ECO:0000256" key="9">
    <source>
        <dbReference type="HAMAP-Rule" id="MF_00834"/>
    </source>
</evidence>
<comment type="similarity">
    <text evidence="9">Belongs to the class-III pyridoxal-phosphate-dependent aminotransferase family. BioA subfamily.</text>
</comment>
<evidence type="ECO:0000256" key="8">
    <source>
        <dbReference type="ARBA" id="ARBA00048449"/>
    </source>
</evidence>
<feature type="binding site" evidence="9">
    <location>
        <position position="49"/>
    </location>
    <ligand>
        <name>substrate</name>
    </ligand>
</feature>
<feature type="binding site" evidence="9">
    <location>
        <position position="243"/>
    </location>
    <ligand>
        <name>pyridoxal 5'-phosphate</name>
        <dbReference type="ChEBI" id="CHEBI:597326"/>
    </ligand>
</feature>
<keyword evidence="11" id="KW-1185">Reference proteome</keyword>
<dbReference type="NCBIfam" id="TIGR00508">
    <property type="entry name" value="bioA"/>
    <property type="match status" value="1"/>
</dbReference>
<organism evidence="10 11">
    <name type="scientific">Bowmanella dokdonensis</name>
    <dbReference type="NCBI Taxonomy" id="751969"/>
    <lineage>
        <taxon>Bacteria</taxon>
        <taxon>Pseudomonadati</taxon>
        <taxon>Pseudomonadota</taxon>
        <taxon>Gammaproteobacteria</taxon>
        <taxon>Alteromonadales</taxon>
        <taxon>Alteromonadaceae</taxon>
        <taxon>Bowmanella</taxon>
    </lineage>
</organism>
<comment type="catalytic activity">
    <reaction evidence="8 9">
        <text>(8S)-8-amino-7-oxononanoate + S-adenosyl-L-methionine = S-adenosyl-4-methylsulfanyl-2-oxobutanoate + (7R,8S)-7,8-diammoniononanoate</text>
        <dbReference type="Rhea" id="RHEA:16861"/>
        <dbReference type="ChEBI" id="CHEBI:16490"/>
        <dbReference type="ChEBI" id="CHEBI:59789"/>
        <dbReference type="ChEBI" id="CHEBI:149468"/>
        <dbReference type="ChEBI" id="CHEBI:149469"/>
        <dbReference type="EC" id="2.6.1.62"/>
    </reaction>
</comment>
<dbReference type="CDD" id="cd00610">
    <property type="entry name" value="OAT_like"/>
    <property type="match status" value="1"/>
</dbReference>
<dbReference type="Gene3D" id="3.90.1150.10">
    <property type="entry name" value="Aspartate Aminotransferase, domain 1"/>
    <property type="match status" value="1"/>
</dbReference>
<dbReference type="PIRSF" id="PIRSF000521">
    <property type="entry name" value="Transaminase_4ab_Lys_Orn"/>
    <property type="match status" value="1"/>
</dbReference>
<evidence type="ECO:0000256" key="1">
    <source>
        <dbReference type="ARBA" id="ARBA00001933"/>
    </source>
</evidence>
<evidence type="ECO:0000256" key="6">
    <source>
        <dbReference type="ARBA" id="ARBA00022756"/>
    </source>
</evidence>
<dbReference type="SUPFAM" id="SSF53383">
    <property type="entry name" value="PLP-dependent transferases"/>
    <property type="match status" value="1"/>
</dbReference>
<proteinExistence type="inferred from homology"/>
<evidence type="ECO:0000313" key="11">
    <source>
        <dbReference type="Proteomes" id="UP000664654"/>
    </source>
</evidence>
<dbReference type="InterPro" id="IPR049704">
    <property type="entry name" value="Aminotrans_3_PPA_site"/>
</dbReference>
<dbReference type="Proteomes" id="UP000664654">
    <property type="component" value="Unassembled WGS sequence"/>
</dbReference>
<dbReference type="AlphaFoldDB" id="A0A939IQR7"/>
<comment type="subunit">
    <text evidence="9">Homodimer.</text>
</comment>
<dbReference type="GO" id="GO:0004015">
    <property type="term" value="F:adenosylmethionine-8-amino-7-oxononanoate transaminase activity"/>
    <property type="evidence" value="ECO:0007669"/>
    <property type="project" value="UniProtKB-UniRule"/>
</dbReference>
<comment type="cofactor">
    <cofactor evidence="1 9">
        <name>pyridoxal 5'-phosphate</name>
        <dbReference type="ChEBI" id="CHEBI:597326"/>
    </cofactor>
</comment>
<keyword evidence="3 9" id="KW-0032">Aminotransferase</keyword>
<comment type="pathway">
    <text evidence="2 9">Cofactor biosynthesis; biotin biosynthesis; 7,8-diaminononanoate from 8-amino-7-oxononanoate (SAM route): step 1/1.</text>
</comment>
<comment type="subcellular location">
    <subcellularLocation>
        <location evidence="9">Cytoplasm</location>
    </subcellularLocation>
</comment>
<dbReference type="EC" id="2.6.1.62" evidence="9"/>
<dbReference type="GO" id="GO:0005737">
    <property type="term" value="C:cytoplasm"/>
    <property type="evidence" value="ECO:0007669"/>
    <property type="project" value="UniProtKB-SubCell"/>
</dbReference>
<gene>
    <name evidence="9 10" type="primary">bioA</name>
    <name evidence="10" type="ORF">J0A66_18455</name>
</gene>
<feature type="modified residue" description="N6-(pyridoxal phosphate)lysine" evidence="9">
    <location>
        <position position="272"/>
    </location>
</feature>
<dbReference type="GO" id="GO:0009102">
    <property type="term" value="P:biotin biosynthetic process"/>
    <property type="evidence" value="ECO:0007669"/>
    <property type="project" value="UniProtKB-UniRule"/>
</dbReference>
<dbReference type="PROSITE" id="PS00600">
    <property type="entry name" value="AA_TRANSFER_CLASS_3"/>
    <property type="match status" value="1"/>
</dbReference>
<reference evidence="10" key="1">
    <citation type="submission" date="2021-03" db="EMBL/GenBank/DDBJ databases">
        <title>novel species isolated from a fishpond in China.</title>
        <authorList>
            <person name="Lu H."/>
            <person name="Cai Z."/>
        </authorList>
    </citation>
    <scope>NUCLEOTIDE SEQUENCE</scope>
    <source>
        <strain evidence="10">JCM 30855</strain>
    </source>
</reference>
<feature type="binding site" evidence="9">
    <location>
        <begin position="306"/>
        <end position="307"/>
    </location>
    <ligand>
        <name>pyridoxal 5'-phosphate</name>
        <dbReference type="ChEBI" id="CHEBI:597326"/>
    </ligand>
</feature>
<accession>A0A939IQR7</accession>
<feature type="binding site" evidence="9">
    <location>
        <position position="272"/>
    </location>
    <ligand>
        <name>substrate</name>
    </ligand>
</feature>
<evidence type="ECO:0000256" key="5">
    <source>
        <dbReference type="ARBA" id="ARBA00022691"/>
    </source>
</evidence>
<evidence type="ECO:0000256" key="3">
    <source>
        <dbReference type="ARBA" id="ARBA00022576"/>
    </source>
</evidence>
<feature type="binding site" evidence="9">
    <location>
        <position position="389"/>
    </location>
    <ligand>
        <name>substrate</name>
    </ligand>
</feature>
<dbReference type="RefSeq" id="WP_206575332.1">
    <property type="nucleotide sequence ID" value="NZ_JAFKCV010000015.1"/>
</dbReference>
<dbReference type="InterPro" id="IPR005815">
    <property type="entry name" value="BioA"/>
</dbReference>
<dbReference type="NCBIfam" id="NF004624">
    <property type="entry name" value="PRK05964.1"/>
    <property type="match status" value="1"/>
</dbReference>
<evidence type="ECO:0000313" key="10">
    <source>
        <dbReference type="EMBL" id="MBN7827220.1"/>
    </source>
</evidence>
<keyword evidence="9" id="KW-0963">Cytoplasm</keyword>
<dbReference type="NCBIfam" id="NF005940">
    <property type="entry name" value="PRK07986.1"/>
    <property type="match status" value="1"/>
</dbReference>
<protein>
    <recommendedName>
        <fullName evidence="9">Adenosylmethionine-8-amino-7-oxononanoate aminotransferase</fullName>
        <ecNumber evidence="9">2.6.1.62</ecNumber>
    </recommendedName>
    <alternativeName>
        <fullName evidence="9">7,8-diamino-pelargonic acid aminotransferase</fullName>
        <shortName evidence="9">DAPA AT</shortName>
        <shortName evidence="9">DAPA aminotransferase</shortName>
    </alternativeName>
    <alternativeName>
        <fullName evidence="9">7,8-diaminononanoate synthase</fullName>
        <shortName evidence="9">DANS</shortName>
    </alternativeName>
    <alternativeName>
        <fullName evidence="9">Diaminopelargonic acid synthase</fullName>
    </alternativeName>
</protein>
<comment type="function">
    <text evidence="9">Catalyzes the transfer of the alpha-amino group from S-adenosyl-L-methionine (SAM) to 7-keto-8-aminopelargonic acid (KAPA) to form 7,8-diaminopelargonic acid (DAPA). It is the only aminotransferase known to utilize SAM as an amino donor.</text>
</comment>
<feature type="binding site" evidence="9">
    <location>
        <position position="305"/>
    </location>
    <ligand>
        <name>substrate</name>
    </ligand>
</feature>
<dbReference type="InterPro" id="IPR015422">
    <property type="entry name" value="PyrdxlP-dep_Trfase_small"/>
</dbReference>
<dbReference type="PANTHER" id="PTHR42684">
    <property type="entry name" value="ADENOSYLMETHIONINE-8-AMINO-7-OXONONANOATE AMINOTRANSFERASE"/>
    <property type="match status" value="1"/>
</dbReference>
<keyword evidence="5 9" id="KW-0949">S-adenosyl-L-methionine</keyword>
<keyword evidence="6 9" id="KW-0093">Biotin biosynthesis</keyword>
<feature type="site" description="Participates in the substrate recognition with KAPA and in a stacking interaction with the adenine ring of SAM" evidence="9">
    <location>
        <position position="14"/>
    </location>
</feature>
<dbReference type="HAMAP" id="MF_00834">
    <property type="entry name" value="BioA"/>
    <property type="match status" value="1"/>
</dbReference>
<dbReference type="Pfam" id="PF00202">
    <property type="entry name" value="Aminotran_3"/>
    <property type="match status" value="1"/>
</dbReference>
<name>A0A939IQR7_9ALTE</name>
<dbReference type="InterPro" id="IPR015421">
    <property type="entry name" value="PyrdxlP-dep_Trfase_major"/>
</dbReference>
<dbReference type="EMBL" id="JAFKCV010000015">
    <property type="protein sequence ID" value="MBN7827220.1"/>
    <property type="molecule type" value="Genomic_DNA"/>
</dbReference>
<evidence type="ECO:0000256" key="4">
    <source>
        <dbReference type="ARBA" id="ARBA00022679"/>
    </source>
</evidence>